<dbReference type="PANTHER" id="PTHR41786:SF1">
    <property type="entry name" value="6-HYDROXYMETHYLPTERIN DIPHOSPHOKINASE MPTE-LIKE DOMAIN-CONTAINING PROTEIN"/>
    <property type="match status" value="1"/>
</dbReference>
<evidence type="ECO:0000259" key="2">
    <source>
        <dbReference type="Pfam" id="PF01973"/>
    </source>
</evidence>
<dbReference type="AlphaFoldDB" id="A0AAW5M205"/>
<name>A0AAW5M205_AERVE</name>
<accession>A0AAW5M205</accession>
<evidence type="ECO:0000313" key="4">
    <source>
        <dbReference type="EMBL" id="MCR4447279.1"/>
    </source>
</evidence>
<dbReference type="Proteomes" id="UP001204061">
    <property type="component" value="Unassembled WGS sequence"/>
</dbReference>
<proteinExistence type="predicted"/>
<comment type="caution">
    <text evidence="4">The sequence shown here is derived from an EMBL/GenBank/DDBJ whole genome shotgun (WGS) entry which is preliminary data.</text>
</comment>
<evidence type="ECO:0000256" key="1">
    <source>
        <dbReference type="SAM" id="Phobius"/>
    </source>
</evidence>
<sequence>MSEYINSVLKEAEDVALRLKKQAEQEAAMSIALPLRFSRSIAAFHKYIPHIAEIYESYKPTRPFRFFCNENGQPNLAWVDDNIAVYGDEPYLVCETLVKDFMAKGVLSKVSFSQEDNPLGFMHVEYLNKLNAYFDDILLREDSLEVVPSEVPSALVFGVGLGYHLGYLYEQCKIGTLFLFEPDLDLFYASLFCFDWDLLLDYLYQENLGLHILLGQDEKTIITDFGSAIHSRGAFLIANSFIMWGYQNDTIKSLMEKVKLEYHLLVMGWGFFDDNLIALSHTISNIEQGVRFLKNNEKIFKEQQDIPVFVIGNGPSLDETLAVIEKNRDCAILIACGSAITALHNVGIRPDIYVATERTKSVYDFLVSMNDPEYLKEIIFLSLDVIHPYCATLFKNSALLFKRSEPGVMLCKTFFPETRLFTDLGGVNPMVGNIGVSVPIHLGFKNLYLFGLDNGYKDKSHHHSKFSAYYNSEEGAKALTEIVCGERQLIREGNFGSVVISDAMFDTSRKVIEQVLKIHDDVQCFNCSDGAKITGATPLRSRVLGQLQPVDKSFLLSEIVTRMSAPLSLSKQDFYPLLDIEYFNYFVDKMIDEWQQHFSSRNEINQLMLRHFNYLHQIAATQQKHITIFMIGSMNYVFTLLTSIAYSFDGEKKTLSLIEPAIDIWLDFLRKAKEMYPMALDSVDMIDNDVVNLFKK</sequence>
<dbReference type="PANTHER" id="PTHR41786">
    <property type="entry name" value="MOTILITY ACCESSORY FACTOR MAF"/>
    <property type="match status" value="1"/>
</dbReference>
<feature type="domain" description="6-hydroxymethylpterin diphosphokinase MptE-like" evidence="2">
    <location>
        <begin position="281"/>
        <end position="458"/>
    </location>
</feature>
<dbReference type="InterPro" id="IPR045376">
    <property type="entry name" value="Maf_N"/>
</dbReference>
<feature type="transmembrane region" description="Helical" evidence="1">
    <location>
        <begin position="626"/>
        <end position="648"/>
    </location>
</feature>
<dbReference type="Gene3D" id="3.90.1480.10">
    <property type="entry name" value="Alpha-2,3-sialyltransferase"/>
    <property type="match status" value="1"/>
</dbReference>
<dbReference type="Pfam" id="PF01973">
    <property type="entry name" value="MptE-like"/>
    <property type="match status" value="1"/>
</dbReference>
<dbReference type="EMBL" id="JANLFC010000010">
    <property type="protein sequence ID" value="MCR4447279.1"/>
    <property type="molecule type" value="Genomic_DNA"/>
</dbReference>
<keyword evidence="1" id="KW-0812">Transmembrane</keyword>
<dbReference type="RefSeq" id="WP_106843022.1">
    <property type="nucleotide sequence ID" value="NZ_CAWNZF010000024.1"/>
</dbReference>
<organism evidence="4 5">
    <name type="scientific">Aeromonas veronii</name>
    <dbReference type="NCBI Taxonomy" id="654"/>
    <lineage>
        <taxon>Bacteria</taxon>
        <taxon>Pseudomonadati</taxon>
        <taxon>Pseudomonadota</taxon>
        <taxon>Gammaproteobacteria</taxon>
        <taxon>Aeromonadales</taxon>
        <taxon>Aeromonadaceae</taxon>
        <taxon>Aeromonas</taxon>
    </lineage>
</organism>
<dbReference type="Pfam" id="PF20157">
    <property type="entry name" value="Maf_flag10_N"/>
    <property type="match status" value="1"/>
</dbReference>
<protein>
    <submittedName>
        <fullName evidence="4">DUF115 domain-containing protein</fullName>
    </submittedName>
</protein>
<keyword evidence="1" id="KW-1133">Transmembrane helix</keyword>
<evidence type="ECO:0000313" key="5">
    <source>
        <dbReference type="Proteomes" id="UP001204061"/>
    </source>
</evidence>
<gene>
    <name evidence="4" type="ORF">NS965_02635</name>
</gene>
<evidence type="ECO:0000259" key="3">
    <source>
        <dbReference type="Pfam" id="PF20157"/>
    </source>
</evidence>
<keyword evidence="1" id="KW-0472">Membrane</keyword>
<dbReference type="InterPro" id="IPR002826">
    <property type="entry name" value="MptE-like"/>
</dbReference>
<feature type="domain" description="Glycosyltransferase Maf N-terminal" evidence="3">
    <location>
        <begin position="36"/>
        <end position="267"/>
    </location>
</feature>
<reference evidence="4" key="1">
    <citation type="submission" date="2022-08" db="EMBL/GenBank/DDBJ databases">
        <title>A global survey of hypervirulent Aeromonas hydrophila identified this emerging pathogen in farmed fish in the lower Mekong River basin.</title>
        <authorList>
            <person name="Xu T."/>
            <person name="Rasmussen-Ivey C.R."/>
            <person name="Moen F.S."/>
            <person name="Fernandez Bravo A."/>
            <person name="Lamy B."/>
            <person name="Beaz-Hidalgo R."/>
            <person name="Khan C.D."/>
            <person name="Castro Escarpulli G."/>
            <person name="Yasin I.S.M."/>
            <person name="Figueras M.J."/>
            <person name="Azzam Sayuti M."/>
            <person name="Karim M.M."/>
            <person name="Alam K.M."/>
            <person name="Le T.T.T."/>
            <person name="Thao N.H.P."/>
            <person name="Addo S."/>
            <person name="Duodu S."/>
            <person name="Ali S."/>
            <person name="Mey S."/>
            <person name="Somony T."/>
            <person name="Liles M.R."/>
        </authorList>
    </citation>
    <scope>NUCLEOTIDE SEQUENCE</scope>
    <source>
        <strain evidence="4">0.14</strain>
    </source>
</reference>